<gene>
    <name evidence="2" type="ORF">ILUMI_13533</name>
</gene>
<evidence type="ECO:0000313" key="2">
    <source>
        <dbReference type="EMBL" id="KAF2892642.1"/>
    </source>
</evidence>
<dbReference type="OrthoDB" id="6759828at2759"/>
<evidence type="ECO:0000313" key="3">
    <source>
        <dbReference type="Proteomes" id="UP000801492"/>
    </source>
</evidence>
<dbReference type="EMBL" id="VTPC01008626">
    <property type="protein sequence ID" value="KAF2892642.1"/>
    <property type="molecule type" value="Genomic_DNA"/>
</dbReference>
<keyword evidence="3" id="KW-1185">Reference proteome</keyword>
<accession>A0A8K0CYD3</accession>
<feature type="region of interest" description="Disordered" evidence="1">
    <location>
        <begin position="22"/>
        <end position="42"/>
    </location>
</feature>
<dbReference type="Proteomes" id="UP000801492">
    <property type="component" value="Unassembled WGS sequence"/>
</dbReference>
<comment type="caution">
    <text evidence="2">The sequence shown here is derived from an EMBL/GenBank/DDBJ whole genome shotgun (WGS) entry which is preliminary data.</text>
</comment>
<proteinExistence type="predicted"/>
<name>A0A8K0CYD3_IGNLU</name>
<protein>
    <submittedName>
        <fullName evidence="2">Uncharacterized protein</fullName>
    </submittedName>
</protein>
<evidence type="ECO:0000256" key="1">
    <source>
        <dbReference type="SAM" id="MobiDB-lite"/>
    </source>
</evidence>
<reference evidence="2" key="1">
    <citation type="submission" date="2019-08" db="EMBL/GenBank/DDBJ databases">
        <title>The genome of the North American firefly Photinus pyralis.</title>
        <authorList>
            <consortium name="Photinus pyralis genome working group"/>
            <person name="Fallon T.R."/>
            <person name="Sander Lower S.E."/>
            <person name="Weng J.-K."/>
        </authorList>
    </citation>
    <scope>NUCLEOTIDE SEQUENCE</scope>
    <source>
        <strain evidence="2">TRF0915ILg1</strain>
        <tissue evidence="2">Whole body</tissue>
    </source>
</reference>
<organism evidence="2 3">
    <name type="scientific">Ignelater luminosus</name>
    <name type="common">Cucubano</name>
    <name type="synonym">Pyrophorus luminosus</name>
    <dbReference type="NCBI Taxonomy" id="2038154"/>
    <lineage>
        <taxon>Eukaryota</taxon>
        <taxon>Metazoa</taxon>
        <taxon>Ecdysozoa</taxon>
        <taxon>Arthropoda</taxon>
        <taxon>Hexapoda</taxon>
        <taxon>Insecta</taxon>
        <taxon>Pterygota</taxon>
        <taxon>Neoptera</taxon>
        <taxon>Endopterygota</taxon>
        <taxon>Coleoptera</taxon>
        <taxon>Polyphaga</taxon>
        <taxon>Elateriformia</taxon>
        <taxon>Elateroidea</taxon>
        <taxon>Elateridae</taxon>
        <taxon>Agrypninae</taxon>
        <taxon>Pyrophorini</taxon>
        <taxon>Ignelater</taxon>
    </lineage>
</organism>
<feature type="compositionally biased region" description="Low complexity" evidence="1">
    <location>
        <begin position="25"/>
        <end position="42"/>
    </location>
</feature>
<sequence length="193" mass="21095">MKYKKDQKAKLAAAFPFLYAKTENASPPSSSSPESSASHISAPGRATNQVLNEQSHIADIFSQPSTPAGSSHQKKYLTAPLPTIPPMVSDMNSAASCADDRNVMDFCDGTNQTQMEDLDDLDFVLDSISQILLLNDAESNLNANQNGEQQNVIPTMENVSPALDYEENDSNEDTLNNYNPLIGGSWVGQQYFW</sequence>
<dbReference type="AlphaFoldDB" id="A0A8K0CYD3"/>